<dbReference type="CDD" id="cd00042">
    <property type="entry name" value="CY"/>
    <property type="match status" value="1"/>
</dbReference>
<name>A0A091DD14_FUKDA</name>
<evidence type="ECO:0000256" key="6">
    <source>
        <dbReference type="ARBA" id="ARBA00023157"/>
    </source>
</evidence>
<keyword evidence="6" id="KW-1015">Disulfide bond</keyword>
<dbReference type="AlphaFoldDB" id="A0A091DD14"/>
<dbReference type="InterPro" id="IPR000010">
    <property type="entry name" value="Cystatin_dom"/>
</dbReference>
<dbReference type="PROSITE" id="PS00287">
    <property type="entry name" value="CYSTATIN"/>
    <property type="match status" value="1"/>
</dbReference>
<dbReference type="PANTHER" id="PTHR47033">
    <property type="entry name" value="CYSTATIN-M"/>
    <property type="match status" value="1"/>
</dbReference>
<keyword evidence="3" id="KW-0964">Secreted</keyword>
<keyword evidence="4" id="KW-0646">Protease inhibitor</keyword>
<dbReference type="OMA" id="ILVVPWQ"/>
<dbReference type="GO" id="GO:0070062">
    <property type="term" value="C:extracellular exosome"/>
    <property type="evidence" value="ECO:0007669"/>
    <property type="project" value="TreeGrafter"/>
</dbReference>
<evidence type="ECO:0000256" key="1">
    <source>
        <dbReference type="ARBA" id="ARBA00004613"/>
    </source>
</evidence>
<dbReference type="MEROPS" id="I25.012"/>
<comment type="similarity">
    <text evidence="2">Belongs to the cystatin family.</text>
</comment>
<accession>A0A091DD14</accession>
<evidence type="ECO:0000256" key="3">
    <source>
        <dbReference type="ARBA" id="ARBA00022525"/>
    </source>
</evidence>
<feature type="signal peptide" evidence="7">
    <location>
        <begin position="1"/>
        <end position="28"/>
    </location>
</feature>
<keyword evidence="7" id="KW-0732">Signal</keyword>
<feature type="domain" description="Cystatin" evidence="8">
    <location>
        <begin position="33"/>
        <end position="147"/>
    </location>
</feature>
<dbReference type="EMBL" id="KN122776">
    <property type="protein sequence ID" value="KFO28383.1"/>
    <property type="molecule type" value="Genomic_DNA"/>
</dbReference>
<reference evidence="9 10" key="1">
    <citation type="submission" date="2013-11" db="EMBL/GenBank/DDBJ databases">
        <title>The Damaraland mole rat (Fukomys damarensis) genome and evolution of African mole rats.</title>
        <authorList>
            <person name="Gladyshev V.N."/>
            <person name="Fang X."/>
        </authorList>
    </citation>
    <scope>NUCLEOTIDE SEQUENCE [LARGE SCALE GENOMIC DNA]</scope>
    <source>
        <tissue evidence="9">Liver</tissue>
    </source>
</reference>
<dbReference type="eggNOG" id="ENOG502SC50">
    <property type="taxonomic scope" value="Eukaryota"/>
</dbReference>
<dbReference type="STRING" id="885580.ENSFDAP00000013307"/>
<evidence type="ECO:0000256" key="2">
    <source>
        <dbReference type="ARBA" id="ARBA00009403"/>
    </source>
</evidence>
<sequence length="149" mass="16841">MARQQLTLAMGLSLLAICLLALSPDARAQPRDRRTGERKNLSINDPQVQRMAQTAVTTFNSGSNSAYYFRDTNIIKAERQLVAGVKYYLTMDLESTACRKTRVSGDHMDLTTCPLATGVEQEKLRCDFEILEVPWKNSTELLKHKCMQQ</sequence>
<dbReference type="PANTHER" id="PTHR47033:SF1">
    <property type="entry name" value="CYSTATIN-M"/>
    <property type="match status" value="1"/>
</dbReference>
<dbReference type="GO" id="GO:0004869">
    <property type="term" value="F:cysteine-type endopeptidase inhibitor activity"/>
    <property type="evidence" value="ECO:0007669"/>
    <property type="project" value="UniProtKB-KW"/>
</dbReference>
<feature type="chain" id="PRO_5018710595" evidence="7">
    <location>
        <begin position="29"/>
        <end position="149"/>
    </location>
</feature>
<dbReference type="SMART" id="SM00043">
    <property type="entry name" value="CY"/>
    <property type="match status" value="1"/>
</dbReference>
<evidence type="ECO:0000256" key="5">
    <source>
        <dbReference type="ARBA" id="ARBA00022704"/>
    </source>
</evidence>
<protein>
    <submittedName>
        <fullName evidence="9">Cystatin-M</fullName>
    </submittedName>
</protein>
<dbReference type="Gene3D" id="3.10.450.10">
    <property type="match status" value="1"/>
</dbReference>
<dbReference type="OrthoDB" id="1908104at2759"/>
<gene>
    <name evidence="9" type="ORF">H920_10244</name>
</gene>
<dbReference type="InterPro" id="IPR018073">
    <property type="entry name" value="Prot_inh_cystat_CS"/>
</dbReference>
<dbReference type="SUPFAM" id="SSF54403">
    <property type="entry name" value="Cystatin/monellin"/>
    <property type="match status" value="1"/>
</dbReference>
<evidence type="ECO:0000256" key="4">
    <source>
        <dbReference type="ARBA" id="ARBA00022690"/>
    </source>
</evidence>
<evidence type="ECO:0000313" key="9">
    <source>
        <dbReference type="EMBL" id="KFO28383.1"/>
    </source>
</evidence>
<dbReference type="Pfam" id="PF00031">
    <property type="entry name" value="Cystatin"/>
    <property type="match status" value="1"/>
</dbReference>
<dbReference type="Proteomes" id="UP000028990">
    <property type="component" value="Unassembled WGS sequence"/>
</dbReference>
<evidence type="ECO:0000313" key="10">
    <source>
        <dbReference type="Proteomes" id="UP000028990"/>
    </source>
</evidence>
<evidence type="ECO:0000256" key="7">
    <source>
        <dbReference type="SAM" id="SignalP"/>
    </source>
</evidence>
<keyword evidence="10" id="KW-1185">Reference proteome</keyword>
<comment type="subcellular location">
    <subcellularLocation>
        <location evidence="1">Secreted</location>
    </subcellularLocation>
</comment>
<proteinExistence type="inferred from homology"/>
<dbReference type="FunFam" id="3.10.450.10:FF:000004">
    <property type="entry name" value="Cystatin C"/>
    <property type="match status" value="1"/>
</dbReference>
<evidence type="ECO:0000259" key="8">
    <source>
        <dbReference type="SMART" id="SM00043"/>
    </source>
</evidence>
<dbReference type="InterPro" id="IPR046350">
    <property type="entry name" value="Cystatin_sf"/>
</dbReference>
<keyword evidence="5" id="KW-0789">Thiol protease inhibitor</keyword>
<organism evidence="9 10">
    <name type="scientific">Fukomys damarensis</name>
    <name type="common">Damaraland mole rat</name>
    <name type="synonym">Cryptomys damarensis</name>
    <dbReference type="NCBI Taxonomy" id="885580"/>
    <lineage>
        <taxon>Eukaryota</taxon>
        <taxon>Metazoa</taxon>
        <taxon>Chordata</taxon>
        <taxon>Craniata</taxon>
        <taxon>Vertebrata</taxon>
        <taxon>Euteleostomi</taxon>
        <taxon>Mammalia</taxon>
        <taxon>Eutheria</taxon>
        <taxon>Euarchontoglires</taxon>
        <taxon>Glires</taxon>
        <taxon>Rodentia</taxon>
        <taxon>Hystricomorpha</taxon>
        <taxon>Bathyergidae</taxon>
        <taxon>Fukomys</taxon>
    </lineage>
</organism>